<feature type="transmembrane region" description="Helical" evidence="1">
    <location>
        <begin position="47"/>
        <end position="71"/>
    </location>
</feature>
<keyword evidence="1" id="KW-1133">Transmembrane helix</keyword>
<name>A0A674CQW0_SALTR</name>
<organism evidence="2 3">
    <name type="scientific">Salmo trutta</name>
    <name type="common">Brown trout</name>
    <dbReference type="NCBI Taxonomy" id="8032"/>
    <lineage>
        <taxon>Eukaryota</taxon>
        <taxon>Metazoa</taxon>
        <taxon>Chordata</taxon>
        <taxon>Craniata</taxon>
        <taxon>Vertebrata</taxon>
        <taxon>Euteleostomi</taxon>
        <taxon>Actinopterygii</taxon>
        <taxon>Neopterygii</taxon>
        <taxon>Teleostei</taxon>
        <taxon>Protacanthopterygii</taxon>
        <taxon>Salmoniformes</taxon>
        <taxon>Salmonidae</taxon>
        <taxon>Salmoninae</taxon>
        <taxon>Salmo</taxon>
    </lineage>
</organism>
<dbReference type="Ensembl" id="ENSSTUT00000091626.1">
    <property type="protein sequence ID" value="ENSSTUP00000086102.1"/>
    <property type="gene ID" value="ENSSTUG00000037908.1"/>
</dbReference>
<keyword evidence="1" id="KW-0472">Membrane</keyword>
<dbReference type="Proteomes" id="UP000472277">
    <property type="component" value="Chromosome 11"/>
</dbReference>
<evidence type="ECO:0000256" key="1">
    <source>
        <dbReference type="SAM" id="Phobius"/>
    </source>
</evidence>
<proteinExistence type="predicted"/>
<keyword evidence="3" id="KW-1185">Reference proteome</keyword>
<sequence length="74" mass="8348">MDSYIGNGFDLAVCDNVKHKLISRTEREPVLRFLLQVGRANRYQTSLFLTGLLSLSLVKSGLYMLLSPILFQSV</sequence>
<reference evidence="2" key="1">
    <citation type="submission" date="2025-08" db="UniProtKB">
        <authorList>
            <consortium name="Ensembl"/>
        </authorList>
    </citation>
    <scope>IDENTIFICATION</scope>
</reference>
<accession>A0A674CQW0</accession>
<dbReference type="AlphaFoldDB" id="A0A674CQW0"/>
<keyword evidence="1" id="KW-0812">Transmembrane</keyword>
<reference evidence="2" key="2">
    <citation type="submission" date="2025-09" db="UniProtKB">
        <authorList>
            <consortium name="Ensembl"/>
        </authorList>
    </citation>
    <scope>IDENTIFICATION</scope>
</reference>
<dbReference type="InParanoid" id="A0A674CQW0"/>
<protein>
    <submittedName>
        <fullName evidence="2">Uncharacterized protein</fullName>
    </submittedName>
</protein>
<evidence type="ECO:0000313" key="2">
    <source>
        <dbReference type="Ensembl" id="ENSSTUP00000086102.1"/>
    </source>
</evidence>
<evidence type="ECO:0000313" key="3">
    <source>
        <dbReference type="Proteomes" id="UP000472277"/>
    </source>
</evidence>